<proteinExistence type="predicted"/>
<name>A0A7R9M8W5_9ACAR</name>
<protein>
    <recommendedName>
        <fullName evidence="4">Furin-like cysteine-rich domain-containing protein</fullName>
    </recommendedName>
</protein>
<evidence type="ECO:0000313" key="3">
    <source>
        <dbReference type="Proteomes" id="UP000728032"/>
    </source>
</evidence>
<dbReference type="Proteomes" id="UP000728032">
    <property type="component" value="Unassembled WGS sequence"/>
</dbReference>
<dbReference type="Gene3D" id="2.10.220.10">
    <property type="entry name" value="Hormone Receptor, Insulin-like Growth Factor Receptor 1, Chain A, domain 2"/>
    <property type="match status" value="1"/>
</dbReference>
<keyword evidence="3" id="KW-1185">Reference proteome</keyword>
<reference evidence="2" key="1">
    <citation type="submission" date="2020-11" db="EMBL/GenBank/DDBJ databases">
        <authorList>
            <person name="Tran Van P."/>
        </authorList>
    </citation>
    <scope>NUCLEOTIDE SEQUENCE</scope>
</reference>
<dbReference type="EMBL" id="OC922836">
    <property type="protein sequence ID" value="CAD7654455.1"/>
    <property type="molecule type" value="Genomic_DNA"/>
</dbReference>
<evidence type="ECO:0000256" key="1">
    <source>
        <dbReference type="SAM" id="Phobius"/>
    </source>
</evidence>
<organism evidence="2">
    <name type="scientific">Oppiella nova</name>
    <dbReference type="NCBI Taxonomy" id="334625"/>
    <lineage>
        <taxon>Eukaryota</taxon>
        <taxon>Metazoa</taxon>
        <taxon>Ecdysozoa</taxon>
        <taxon>Arthropoda</taxon>
        <taxon>Chelicerata</taxon>
        <taxon>Arachnida</taxon>
        <taxon>Acari</taxon>
        <taxon>Acariformes</taxon>
        <taxon>Sarcoptiformes</taxon>
        <taxon>Oribatida</taxon>
        <taxon>Brachypylina</taxon>
        <taxon>Oppioidea</taxon>
        <taxon>Oppiidae</taxon>
        <taxon>Oppiella</taxon>
    </lineage>
</organism>
<dbReference type="EMBL" id="CAJPVJ010008011">
    <property type="protein sequence ID" value="CAG2171642.1"/>
    <property type="molecule type" value="Genomic_DNA"/>
</dbReference>
<feature type="transmembrane region" description="Helical" evidence="1">
    <location>
        <begin position="108"/>
        <end position="131"/>
    </location>
</feature>
<keyword evidence="1" id="KW-0812">Transmembrane</keyword>
<dbReference type="InterPro" id="IPR009030">
    <property type="entry name" value="Growth_fac_rcpt_cys_sf"/>
</dbReference>
<accession>A0A7R9M8W5</accession>
<evidence type="ECO:0000313" key="2">
    <source>
        <dbReference type="EMBL" id="CAD7654455.1"/>
    </source>
</evidence>
<evidence type="ECO:0008006" key="4">
    <source>
        <dbReference type="Google" id="ProtNLM"/>
    </source>
</evidence>
<sequence>MTISIRDRKLLSNACTKQIENCLPGYLLFNDGCIESCPEGYFMVEKSAKLDEQSNTSVVCNRCHYSCKHCFGSNDNECSQCFSDATLHRNGHCFAKELVQEVMALEKWYTAVAVVFLCLCFVILTLVVYIITDKNANILCCLTPSAHRTPVYDGLPLKSHHSVVLSTDPLKGKRNKYQIEDISEEDL</sequence>
<gene>
    <name evidence="2" type="ORF">ONB1V03_LOCUS11102</name>
</gene>
<dbReference type="OrthoDB" id="300641at2759"/>
<dbReference type="AlphaFoldDB" id="A0A7R9M8W5"/>
<keyword evidence="1" id="KW-1133">Transmembrane helix</keyword>
<dbReference type="SUPFAM" id="SSF57184">
    <property type="entry name" value="Growth factor receptor domain"/>
    <property type="match status" value="1"/>
</dbReference>
<keyword evidence="1" id="KW-0472">Membrane</keyword>